<dbReference type="AlphaFoldDB" id="A0A540WUL7"/>
<gene>
    <name evidence="2" type="ORF">FJV41_27485</name>
</gene>
<dbReference type="EMBL" id="VIFM01000127">
    <property type="protein sequence ID" value="TQF12711.1"/>
    <property type="molecule type" value="Genomic_DNA"/>
</dbReference>
<dbReference type="InterPro" id="IPR043129">
    <property type="entry name" value="ATPase_NBD"/>
</dbReference>
<organism evidence="2 3">
    <name type="scientific">Myxococcus llanfairpwllgwyngyllgogerychwyrndrobwllllantysiliogogogochensis</name>
    <dbReference type="NCBI Taxonomy" id="2590453"/>
    <lineage>
        <taxon>Bacteria</taxon>
        <taxon>Pseudomonadati</taxon>
        <taxon>Myxococcota</taxon>
        <taxon>Myxococcia</taxon>
        <taxon>Myxococcales</taxon>
        <taxon>Cystobacterineae</taxon>
        <taxon>Myxococcaceae</taxon>
        <taxon>Myxococcus</taxon>
    </lineage>
</organism>
<dbReference type="OrthoDB" id="9810372at2"/>
<dbReference type="SUPFAM" id="SSF53067">
    <property type="entry name" value="Actin-like ATPase domain"/>
    <property type="match status" value="1"/>
</dbReference>
<dbReference type="PANTHER" id="PTHR18964:SF149">
    <property type="entry name" value="BIFUNCTIONAL UDP-N-ACETYLGLUCOSAMINE 2-EPIMERASE_N-ACETYLMANNOSAMINE KINASE"/>
    <property type="match status" value="1"/>
</dbReference>
<evidence type="ECO:0000313" key="3">
    <source>
        <dbReference type="Proteomes" id="UP000315369"/>
    </source>
</evidence>
<comment type="similarity">
    <text evidence="1">Belongs to the ROK (NagC/XylR) family.</text>
</comment>
<evidence type="ECO:0000313" key="2">
    <source>
        <dbReference type="EMBL" id="TQF12711.1"/>
    </source>
</evidence>
<dbReference type="PANTHER" id="PTHR18964">
    <property type="entry name" value="ROK (REPRESSOR, ORF, KINASE) FAMILY"/>
    <property type="match status" value="1"/>
</dbReference>
<reference evidence="2 3" key="1">
    <citation type="submission" date="2019-06" db="EMBL/GenBank/DDBJ databases">
        <authorList>
            <person name="Livingstone P."/>
            <person name="Whitworth D."/>
        </authorList>
    </citation>
    <scope>NUCLEOTIDE SEQUENCE [LARGE SCALE GENOMIC DNA]</scope>
    <source>
        <strain evidence="2 3">AM401</strain>
    </source>
</reference>
<feature type="non-terminal residue" evidence="2">
    <location>
        <position position="1"/>
    </location>
</feature>
<comment type="caution">
    <text evidence="2">The sequence shown here is derived from an EMBL/GenBank/DDBJ whole genome shotgun (WGS) entry which is preliminary data.</text>
</comment>
<sequence length="185" mass="19789">VWWGTGVGGGLVLNGVPWRGRGAAGEVGHMVVKPGGARCGCGRHGCLEAYAGRARMEREARKAEEEGEKTVLFELMKKKQRTRLTSSIWKKALEAKDPLATKLIERALRMMGVGIASAINLTDVDAVILGGGLGTRLGEEYADRLHEAMRPHIFMPGRQPPVLVAELGELAGAIGAALLTEPPMK</sequence>
<keyword evidence="3" id="KW-1185">Reference proteome</keyword>
<dbReference type="Proteomes" id="UP000315369">
    <property type="component" value="Unassembled WGS sequence"/>
</dbReference>
<dbReference type="Gene3D" id="3.30.420.40">
    <property type="match status" value="1"/>
</dbReference>
<evidence type="ECO:0000256" key="1">
    <source>
        <dbReference type="ARBA" id="ARBA00006479"/>
    </source>
</evidence>
<dbReference type="RefSeq" id="WP_141645537.1">
    <property type="nucleotide sequence ID" value="NZ_VIFM01000127.1"/>
</dbReference>
<dbReference type="InterPro" id="IPR000600">
    <property type="entry name" value="ROK"/>
</dbReference>
<protein>
    <submittedName>
        <fullName evidence="2">ROK family protein</fullName>
    </submittedName>
</protein>
<accession>A0A540WUL7</accession>
<proteinExistence type="inferred from homology"/>
<name>A0A540WUL7_9BACT</name>
<dbReference type="Pfam" id="PF00480">
    <property type="entry name" value="ROK"/>
    <property type="match status" value="1"/>
</dbReference>